<feature type="transmembrane region" description="Helical" evidence="1">
    <location>
        <begin position="14"/>
        <end position="37"/>
    </location>
</feature>
<dbReference type="OrthoDB" id="4964588at2"/>
<keyword evidence="1" id="KW-0812">Transmembrane</keyword>
<organism evidence="2 3">
    <name type="scientific">Nesterenkonia salmonea</name>
    <dbReference type="NCBI Taxonomy" id="1804987"/>
    <lineage>
        <taxon>Bacteria</taxon>
        <taxon>Bacillati</taxon>
        <taxon>Actinomycetota</taxon>
        <taxon>Actinomycetes</taxon>
        <taxon>Micrococcales</taxon>
        <taxon>Micrococcaceae</taxon>
        <taxon>Nesterenkonia</taxon>
    </lineage>
</organism>
<name>A0A5R9BC53_9MICC</name>
<evidence type="ECO:0000256" key="1">
    <source>
        <dbReference type="SAM" id="Phobius"/>
    </source>
</evidence>
<feature type="transmembrane region" description="Helical" evidence="1">
    <location>
        <begin position="94"/>
        <end position="119"/>
    </location>
</feature>
<feature type="transmembrane region" description="Helical" evidence="1">
    <location>
        <begin position="57"/>
        <end position="82"/>
    </location>
</feature>
<evidence type="ECO:0000313" key="2">
    <source>
        <dbReference type="EMBL" id="TLP97369.1"/>
    </source>
</evidence>
<comment type="caution">
    <text evidence="2">The sequence shown here is derived from an EMBL/GenBank/DDBJ whole genome shotgun (WGS) entry which is preliminary data.</text>
</comment>
<sequence>MTDGAIDYGRYGKLLGLSLLCFLGAIVLGLIGMHAGIGALDEMYHADPQITHHGEGAGLAAAIVTVYGVILGAAAALAYGVVAIGLNMRRRWGVSLGTAGALVGFLLIIFAGGFLNAALFTVLGDLYGSDYTPASTFGVLLLTGLTVAALLGHCVISILWLREETRRSQRR</sequence>
<gene>
    <name evidence="2" type="ORF">FEF26_07905</name>
</gene>
<feature type="transmembrane region" description="Helical" evidence="1">
    <location>
        <begin position="139"/>
        <end position="161"/>
    </location>
</feature>
<dbReference type="RefSeq" id="WP_138252996.1">
    <property type="nucleotide sequence ID" value="NZ_VAVZ01000018.1"/>
</dbReference>
<keyword evidence="1" id="KW-0472">Membrane</keyword>
<dbReference type="Proteomes" id="UP000310458">
    <property type="component" value="Unassembled WGS sequence"/>
</dbReference>
<protein>
    <submittedName>
        <fullName evidence="2">Uncharacterized protein</fullName>
    </submittedName>
</protein>
<reference evidence="2 3" key="1">
    <citation type="submission" date="2019-05" db="EMBL/GenBank/DDBJ databases">
        <title>Nesterenkonia sp. GY074 isolated from the Southern Atlantic Ocean.</title>
        <authorList>
            <person name="Zhang G."/>
        </authorList>
    </citation>
    <scope>NUCLEOTIDE SEQUENCE [LARGE SCALE GENOMIC DNA]</scope>
    <source>
        <strain evidence="2 3">GY074</strain>
    </source>
</reference>
<keyword evidence="1" id="KW-1133">Transmembrane helix</keyword>
<accession>A0A5R9BC53</accession>
<dbReference type="EMBL" id="VAVZ01000018">
    <property type="protein sequence ID" value="TLP97369.1"/>
    <property type="molecule type" value="Genomic_DNA"/>
</dbReference>
<evidence type="ECO:0000313" key="3">
    <source>
        <dbReference type="Proteomes" id="UP000310458"/>
    </source>
</evidence>
<keyword evidence="3" id="KW-1185">Reference proteome</keyword>
<proteinExistence type="predicted"/>
<dbReference type="AlphaFoldDB" id="A0A5R9BC53"/>